<dbReference type="PROSITE" id="PS50893">
    <property type="entry name" value="ABC_TRANSPORTER_2"/>
    <property type="match status" value="1"/>
</dbReference>
<evidence type="ECO:0000256" key="2">
    <source>
        <dbReference type="ARBA" id="ARBA00022741"/>
    </source>
</evidence>
<name>A0ABR8JR94_9BACT</name>
<dbReference type="InterPro" id="IPR027417">
    <property type="entry name" value="P-loop_NTPase"/>
</dbReference>
<organism evidence="5 6">
    <name type="scientific">Hymenobacter armeniacus</name>
    <dbReference type="NCBI Taxonomy" id="2771358"/>
    <lineage>
        <taxon>Bacteria</taxon>
        <taxon>Pseudomonadati</taxon>
        <taxon>Bacteroidota</taxon>
        <taxon>Cytophagia</taxon>
        <taxon>Cytophagales</taxon>
        <taxon>Hymenobacteraceae</taxon>
        <taxon>Hymenobacter</taxon>
    </lineage>
</organism>
<dbReference type="Gene3D" id="3.40.50.300">
    <property type="entry name" value="P-loop containing nucleotide triphosphate hydrolases"/>
    <property type="match status" value="1"/>
</dbReference>
<gene>
    <name evidence="5" type="ORF">IC234_03010</name>
</gene>
<dbReference type="SUPFAM" id="SSF52540">
    <property type="entry name" value="P-loop containing nucleoside triphosphate hydrolases"/>
    <property type="match status" value="1"/>
</dbReference>
<keyword evidence="2" id="KW-0547">Nucleotide-binding</keyword>
<dbReference type="InterPro" id="IPR003593">
    <property type="entry name" value="AAA+_ATPase"/>
</dbReference>
<keyword evidence="1" id="KW-0813">Transport</keyword>
<evidence type="ECO:0000256" key="3">
    <source>
        <dbReference type="ARBA" id="ARBA00022840"/>
    </source>
</evidence>
<dbReference type="SMART" id="SM00382">
    <property type="entry name" value="AAA"/>
    <property type="match status" value="1"/>
</dbReference>
<sequence length="231" mass="25866">MDTPALEARRLTKYFDDPVRVQVLHDITFALGRGEFAAVVGKSGCGKSTLLYLLSTMDTVYEGELLIDGVPMRGKKEAELAHVRNAQIGFVFQFHYLLNEFTVLRNVMLPGEKLGKLSRAEIEHRAYEKLQLLGIESEAFKKPNQLSGGQKQRVAIARALINDPLIVMGDEPTGNLDKKNGEVVFDTFKELAETYHQALLIVTHDPEFAARTHRIIEMEDGRIINGASNQK</sequence>
<dbReference type="RefSeq" id="WP_190922343.1">
    <property type="nucleotide sequence ID" value="NZ_JACXAC010000001.1"/>
</dbReference>
<dbReference type="InterPro" id="IPR015854">
    <property type="entry name" value="ABC_transpr_LolD-like"/>
</dbReference>
<dbReference type="PANTHER" id="PTHR24220">
    <property type="entry name" value="IMPORT ATP-BINDING PROTEIN"/>
    <property type="match status" value="1"/>
</dbReference>
<evidence type="ECO:0000256" key="1">
    <source>
        <dbReference type="ARBA" id="ARBA00022448"/>
    </source>
</evidence>
<dbReference type="PROSITE" id="PS00211">
    <property type="entry name" value="ABC_TRANSPORTER_1"/>
    <property type="match status" value="1"/>
</dbReference>
<dbReference type="PANTHER" id="PTHR24220:SF86">
    <property type="entry name" value="ABC TRANSPORTER ABCH.1"/>
    <property type="match status" value="1"/>
</dbReference>
<evidence type="ECO:0000313" key="6">
    <source>
        <dbReference type="Proteomes" id="UP000606003"/>
    </source>
</evidence>
<accession>A0ABR8JR94</accession>
<evidence type="ECO:0000259" key="4">
    <source>
        <dbReference type="PROSITE" id="PS50893"/>
    </source>
</evidence>
<protein>
    <submittedName>
        <fullName evidence="5">ABC transporter ATP-binding protein</fullName>
    </submittedName>
</protein>
<proteinExistence type="predicted"/>
<dbReference type="GO" id="GO:0005524">
    <property type="term" value="F:ATP binding"/>
    <property type="evidence" value="ECO:0007669"/>
    <property type="project" value="UniProtKB-KW"/>
</dbReference>
<reference evidence="5 6" key="1">
    <citation type="submission" date="2020-09" db="EMBL/GenBank/DDBJ databases">
        <authorList>
            <person name="Kim M.K."/>
        </authorList>
    </citation>
    <scope>NUCLEOTIDE SEQUENCE [LARGE SCALE GENOMIC DNA]</scope>
    <source>
        <strain evidence="5 6">BT189</strain>
    </source>
</reference>
<keyword evidence="3 5" id="KW-0067">ATP-binding</keyword>
<dbReference type="InterPro" id="IPR017871">
    <property type="entry name" value="ABC_transporter-like_CS"/>
</dbReference>
<dbReference type="Proteomes" id="UP000606003">
    <property type="component" value="Unassembled WGS sequence"/>
</dbReference>
<feature type="domain" description="ABC transporter" evidence="4">
    <location>
        <begin position="6"/>
        <end position="231"/>
    </location>
</feature>
<evidence type="ECO:0000313" key="5">
    <source>
        <dbReference type="EMBL" id="MBD2721082.1"/>
    </source>
</evidence>
<dbReference type="EMBL" id="JACXAC010000001">
    <property type="protein sequence ID" value="MBD2721082.1"/>
    <property type="molecule type" value="Genomic_DNA"/>
</dbReference>
<dbReference type="InterPro" id="IPR003439">
    <property type="entry name" value="ABC_transporter-like_ATP-bd"/>
</dbReference>
<dbReference type="Pfam" id="PF00005">
    <property type="entry name" value="ABC_tran"/>
    <property type="match status" value="1"/>
</dbReference>
<dbReference type="InterPro" id="IPR017911">
    <property type="entry name" value="MacB-like_ATP-bd"/>
</dbReference>
<dbReference type="CDD" id="cd03255">
    <property type="entry name" value="ABC_MJ0796_LolCDE_FtsE"/>
    <property type="match status" value="1"/>
</dbReference>
<keyword evidence="6" id="KW-1185">Reference proteome</keyword>
<comment type="caution">
    <text evidence="5">The sequence shown here is derived from an EMBL/GenBank/DDBJ whole genome shotgun (WGS) entry which is preliminary data.</text>
</comment>